<feature type="transmembrane region" description="Helical" evidence="2">
    <location>
        <begin position="260"/>
        <end position="283"/>
    </location>
</feature>
<gene>
    <name evidence="3" type="ORF">FNV43_RR05959</name>
</gene>
<sequence length="319" mass="36498">MDFRTRCNRVVCHQRHEELVADHKDMNEQPKLTSLWPMETQMAKIYTKVNFLSFQKEMFESAAYILNCTLEDDETALYNVQRIEGNKYLITRHAQLSQLASMVVDDACLTVEGTNVLFNELELVHRKIKEMHMKEIVVSSSIGKVSGRELKSINNPTHVRSKGCGKRLKSSKEMSILKSRFCRGCGLRGQSHDKRNCPKLHERSTMNDFSNDSESANDENLTSEAGVFHVQESPNMQEVVMEQEGVLRSMEMHDEDLNHLLIASVFFLLLVLLSFVFNFGVILEYQSRFNISSWNKKLLIVLFQPVNGQSTLGSPVMNG</sequence>
<feature type="region of interest" description="Disordered" evidence="1">
    <location>
        <begin position="196"/>
        <end position="217"/>
    </location>
</feature>
<evidence type="ECO:0008006" key="5">
    <source>
        <dbReference type="Google" id="ProtNLM"/>
    </source>
</evidence>
<comment type="caution">
    <text evidence="3">The sequence shown here is derived from an EMBL/GenBank/DDBJ whole genome shotgun (WGS) entry which is preliminary data.</text>
</comment>
<evidence type="ECO:0000313" key="3">
    <source>
        <dbReference type="EMBL" id="KAF3449880.1"/>
    </source>
</evidence>
<keyword evidence="2" id="KW-0812">Transmembrane</keyword>
<keyword evidence="4" id="KW-1185">Reference proteome</keyword>
<name>A0A8K0HDK9_9ROSA</name>
<protein>
    <recommendedName>
        <fullName evidence="5">Protein FAR1-RELATED SEQUENCE</fullName>
    </recommendedName>
</protein>
<dbReference type="EMBL" id="VOIH02000003">
    <property type="protein sequence ID" value="KAF3449880.1"/>
    <property type="molecule type" value="Genomic_DNA"/>
</dbReference>
<accession>A0A8K0HDK9</accession>
<dbReference type="OrthoDB" id="1927586at2759"/>
<reference evidence="3" key="1">
    <citation type="submission" date="2020-03" db="EMBL/GenBank/DDBJ databases">
        <title>A high-quality chromosome-level genome assembly of a woody plant with both climbing and erect habits, Rhamnella rubrinervis.</title>
        <authorList>
            <person name="Lu Z."/>
            <person name="Yang Y."/>
            <person name="Zhu X."/>
            <person name="Sun Y."/>
        </authorList>
    </citation>
    <scope>NUCLEOTIDE SEQUENCE</scope>
    <source>
        <strain evidence="3">BYM</strain>
        <tissue evidence="3">Leaf</tissue>
    </source>
</reference>
<keyword evidence="2" id="KW-1133">Transmembrane helix</keyword>
<keyword evidence="2" id="KW-0472">Membrane</keyword>
<dbReference type="Proteomes" id="UP000796880">
    <property type="component" value="Unassembled WGS sequence"/>
</dbReference>
<feature type="compositionally biased region" description="Basic and acidic residues" evidence="1">
    <location>
        <begin position="196"/>
        <end position="205"/>
    </location>
</feature>
<feature type="compositionally biased region" description="Polar residues" evidence="1">
    <location>
        <begin position="206"/>
        <end position="217"/>
    </location>
</feature>
<evidence type="ECO:0000313" key="4">
    <source>
        <dbReference type="Proteomes" id="UP000796880"/>
    </source>
</evidence>
<proteinExistence type="predicted"/>
<organism evidence="3 4">
    <name type="scientific">Rhamnella rubrinervis</name>
    <dbReference type="NCBI Taxonomy" id="2594499"/>
    <lineage>
        <taxon>Eukaryota</taxon>
        <taxon>Viridiplantae</taxon>
        <taxon>Streptophyta</taxon>
        <taxon>Embryophyta</taxon>
        <taxon>Tracheophyta</taxon>
        <taxon>Spermatophyta</taxon>
        <taxon>Magnoliopsida</taxon>
        <taxon>eudicotyledons</taxon>
        <taxon>Gunneridae</taxon>
        <taxon>Pentapetalae</taxon>
        <taxon>rosids</taxon>
        <taxon>fabids</taxon>
        <taxon>Rosales</taxon>
        <taxon>Rhamnaceae</taxon>
        <taxon>rhamnoid group</taxon>
        <taxon>Rhamneae</taxon>
        <taxon>Rhamnella</taxon>
    </lineage>
</organism>
<evidence type="ECO:0000256" key="2">
    <source>
        <dbReference type="SAM" id="Phobius"/>
    </source>
</evidence>
<evidence type="ECO:0000256" key="1">
    <source>
        <dbReference type="SAM" id="MobiDB-lite"/>
    </source>
</evidence>
<dbReference type="AlphaFoldDB" id="A0A8K0HDK9"/>